<dbReference type="PANTHER" id="PTHR43215:SF14">
    <property type="entry name" value="RADIAL SPOKE HEAD 1 HOMOLOG"/>
    <property type="match status" value="1"/>
</dbReference>
<feature type="region of interest" description="Disordered" evidence="2">
    <location>
        <begin position="134"/>
        <end position="215"/>
    </location>
</feature>
<comment type="caution">
    <text evidence="3">The sequence shown here is derived from an EMBL/GenBank/DDBJ whole genome shotgun (WGS) entry which is preliminary data.</text>
</comment>
<evidence type="ECO:0000313" key="3">
    <source>
        <dbReference type="EMBL" id="CAD8067987.1"/>
    </source>
</evidence>
<dbReference type="EMBL" id="CAJJDN010000023">
    <property type="protein sequence ID" value="CAD8067987.1"/>
    <property type="molecule type" value="Genomic_DNA"/>
</dbReference>
<proteinExistence type="predicted"/>
<evidence type="ECO:0000256" key="1">
    <source>
        <dbReference type="ARBA" id="ARBA00022737"/>
    </source>
</evidence>
<accession>A0A8S1LJG5</accession>
<feature type="compositionally biased region" description="Low complexity" evidence="2">
    <location>
        <begin position="160"/>
        <end position="209"/>
    </location>
</feature>
<dbReference type="AlphaFoldDB" id="A0A8S1LJG5"/>
<feature type="compositionally biased region" description="Polar residues" evidence="2">
    <location>
        <begin position="63"/>
        <end position="113"/>
    </location>
</feature>
<dbReference type="Pfam" id="PF02493">
    <property type="entry name" value="MORN"/>
    <property type="match status" value="3"/>
</dbReference>
<feature type="region of interest" description="Disordered" evidence="2">
    <location>
        <begin position="232"/>
        <end position="257"/>
    </location>
</feature>
<keyword evidence="4" id="KW-1185">Reference proteome</keyword>
<feature type="compositionally biased region" description="Low complexity" evidence="2">
    <location>
        <begin position="232"/>
        <end position="254"/>
    </location>
</feature>
<dbReference type="SMART" id="SM00698">
    <property type="entry name" value="MORN"/>
    <property type="match status" value="3"/>
</dbReference>
<feature type="region of interest" description="Disordered" evidence="2">
    <location>
        <begin position="20"/>
        <end position="113"/>
    </location>
</feature>
<dbReference type="InterPro" id="IPR003409">
    <property type="entry name" value="MORN"/>
</dbReference>
<dbReference type="PANTHER" id="PTHR43215">
    <property type="entry name" value="RADIAL SPOKE HEAD 1 HOMOLOG"/>
    <property type="match status" value="1"/>
</dbReference>
<dbReference type="Proteomes" id="UP000692954">
    <property type="component" value="Unassembled WGS sequence"/>
</dbReference>
<dbReference type="OrthoDB" id="305048at2759"/>
<evidence type="ECO:0008006" key="5">
    <source>
        <dbReference type="Google" id="ProtNLM"/>
    </source>
</evidence>
<feature type="compositionally biased region" description="Pro residues" evidence="2">
    <location>
        <begin position="42"/>
        <end position="54"/>
    </location>
</feature>
<dbReference type="GO" id="GO:0005829">
    <property type="term" value="C:cytosol"/>
    <property type="evidence" value="ECO:0007669"/>
    <property type="project" value="TreeGrafter"/>
</dbReference>
<name>A0A8S1LJG5_9CILI</name>
<gene>
    <name evidence="3" type="ORF">PSON_ATCC_30995.1.T0230315</name>
</gene>
<evidence type="ECO:0000313" key="4">
    <source>
        <dbReference type="Proteomes" id="UP000692954"/>
    </source>
</evidence>
<keyword evidence="1" id="KW-0677">Repeat</keyword>
<reference evidence="3" key="1">
    <citation type="submission" date="2021-01" db="EMBL/GenBank/DDBJ databases">
        <authorList>
            <consortium name="Genoscope - CEA"/>
            <person name="William W."/>
        </authorList>
    </citation>
    <scope>NUCLEOTIDE SEQUENCE</scope>
</reference>
<organism evidence="3 4">
    <name type="scientific">Paramecium sonneborni</name>
    <dbReference type="NCBI Taxonomy" id="65129"/>
    <lineage>
        <taxon>Eukaryota</taxon>
        <taxon>Sar</taxon>
        <taxon>Alveolata</taxon>
        <taxon>Ciliophora</taxon>
        <taxon>Intramacronucleata</taxon>
        <taxon>Oligohymenophorea</taxon>
        <taxon>Peniculida</taxon>
        <taxon>Parameciidae</taxon>
        <taxon>Paramecium</taxon>
    </lineage>
</organism>
<evidence type="ECO:0000256" key="2">
    <source>
        <dbReference type="SAM" id="MobiDB-lite"/>
    </source>
</evidence>
<sequence length="400" mass="46418">MSFYPYGLVSPQRSVYPQAYYPQSIPQQRQAPYSMPSQQVFRPPPPVIRPPPQHYYPQYQKPTQFAPTNYGQSPVKPQSSLQQSYPINQQNQRYPNSPPQVFNQQQQPLTRPTVPQYQYQIPTQQRGTAQYYYQPQQQQLQKQQPQQYSQNKMVSPPPKQSSQQQLPTQTKPQSPPTQQRPQSQQQQHQQVPQQQINKPPQQQKQPQLSQKDDDLEKKFQDAIDRTRDLVQKYQNPQQKQPQQPQVQEQHPNPQDNDDQLQELALQYEDGYIYRGQGFEPATREGYGILTDQNDNTVYDGQWKDNQYHGQGKLINVQAEQIEGPFDYQDLSAIENGWLGYEGEFSEGKMNGFGRLQLTNGEVFEGQFNDGMIHGEGIFSALNDQTIKGLWQEGVLTQVFA</sequence>
<feature type="compositionally biased region" description="Polar residues" evidence="2">
    <location>
        <begin position="24"/>
        <end position="40"/>
    </location>
</feature>
<protein>
    <recommendedName>
        <fullName evidence="5">MORN repeat protein</fullName>
    </recommendedName>
</protein>
<feature type="compositionally biased region" description="Low complexity" evidence="2">
    <location>
        <begin position="134"/>
        <end position="150"/>
    </location>
</feature>